<dbReference type="OrthoDB" id="7841570at2"/>
<dbReference type="PROSITE" id="PS51257">
    <property type="entry name" value="PROKAR_LIPOPROTEIN"/>
    <property type="match status" value="1"/>
</dbReference>
<dbReference type="RefSeq" id="WP_093666495.1">
    <property type="nucleotide sequence ID" value="NZ_FOCF01000008.1"/>
</dbReference>
<dbReference type="AlphaFoldDB" id="A0A1H8H9G3"/>
<dbReference type="STRING" id="1166340.SAMN05192583_2970"/>
<keyword evidence="1" id="KW-0732">Signal</keyword>
<evidence type="ECO:0000259" key="2">
    <source>
        <dbReference type="Pfam" id="PF10988"/>
    </source>
</evidence>
<feature type="signal peptide" evidence="1">
    <location>
        <begin position="1"/>
        <end position="22"/>
    </location>
</feature>
<dbReference type="InterPro" id="IPR021255">
    <property type="entry name" value="DUF2807"/>
</dbReference>
<accession>A0A1H8H9G3</accession>
<dbReference type="EMBL" id="FOCF01000008">
    <property type="protein sequence ID" value="SEN52664.1"/>
    <property type="molecule type" value="Genomic_DNA"/>
</dbReference>
<dbReference type="Pfam" id="PF10988">
    <property type="entry name" value="DUF2807"/>
    <property type="match status" value="1"/>
</dbReference>
<evidence type="ECO:0000313" key="4">
    <source>
        <dbReference type="Proteomes" id="UP000199206"/>
    </source>
</evidence>
<keyword evidence="4" id="KW-1185">Reference proteome</keyword>
<name>A0A1H8H9G3_9SPHN</name>
<feature type="chain" id="PRO_5011548287" evidence="1">
    <location>
        <begin position="23"/>
        <end position="244"/>
    </location>
</feature>
<protein>
    <submittedName>
        <fullName evidence="3">Putative auto-transporter adhesin, head GIN domain</fullName>
    </submittedName>
</protein>
<sequence>MIRPTYAALTIALATLSITACSAKSISGGSDVPATGSGGERRFAVSGFDEVGLSTSADVDIRVGPDFSVVATGAPAALDKLRVRKSGNTVDLGQERGVSWSRGDTLHITITMPRIKGASIGGSGSISVDRVAGDSFDGNIGGSGRLSLAQVNVTTASFAVGGSGAIDAAGHARRTEVSIGGSGKVRNSGLVAEDADITIAGAGDVQVNATRAASVSLVGSGDVTVTGGAKCKVSKMGSGKVRCG</sequence>
<feature type="domain" description="Putative auto-transporter adhesin head GIN" evidence="2">
    <location>
        <begin position="48"/>
        <end position="228"/>
    </location>
</feature>
<reference evidence="4" key="1">
    <citation type="submission" date="2016-10" db="EMBL/GenBank/DDBJ databases">
        <authorList>
            <person name="Varghese N."/>
            <person name="Submissions S."/>
        </authorList>
    </citation>
    <scope>NUCLEOTIDE SEQUENCE [LARGE SCALE GENOMIC DNA]</scope>
    <source>
        <strain evidence="4">S6-262</strain>
    </source>
</reference>
<organism evidence="3 4">
    <name type="scientific">Sphingomonas gellani</name>
    <dbReference type="NCBI Taxonomy" id="1166340"/>
    <lineage>
        <taxon>Bacteria</taxon>
        <taxon>Pseudomonadati</taxon>
        <taxon>Pseudomonadota</taxon>
        <taxon>Alphaproteobacteria</taxon>
        <taxon>Sphingomonadales</taxon>
        <taxon>Sphingomonadaceae</taxon>
        <taxon>Sphingomonas</taxon>
    </lineage>
</organism>
<proteinExistence type="predicted"/>
<dbReference type="Gene3D" id="2.160.20.120">
    <property type="match status" value="1"/>
</dbReference>
<dbReference type="Proteomes" id="UP000199206">
    <property type="component" value="Unassembled WGS sequence"/>
</dbReference>
<gene>
    <name evidence="3" type="ORF">SAMN05192583_2970</name>
</gene>
<evidence type="ECO:0000313" key="3">
    <source>
        <dbReference type="EMBL" id="SEN52664.1"/>
    </source>
</evidence>
<evidence type="ECO:0000256" key="1">
    <source>
        <dbReference type="SAM" id="SignalP"/>
    </source>
</evidence>